<reference evidence="7" key="1">
    <citation type="journal article" date="2014" name="Genome Announc.">
        <title>Genome sequence and annotation of Acremonium chrysogenum, producer of the beta-lactam antibiotic cephalosporin C.</title>
        <authorList>
            <person name="Terfehr D."/>
            <person name="Dahlmann T.A."/>
            <person name="Specht T."/>
            <person name="Zadra I."/>
            <person name="Kuernsteiner H."/>
            <person name="Kueck U."/>
        </authorList>
    </citation>
    <scope>NUCLEOTIDE SEQUENCE [LARGE SCALE GENOMIC DNA]</scope>
    <source>
        <strain evidence="7">ATCC 11550 / CBS 779.69 / DSM 880 / IAM 14645 / JCM 23072 / IMI 49137</strain>
    </source>
</reference>
<dbReference type="AlphaFoldDB" id="A0A086TB21"/>
<dbReference type="Pfam" id="PF12333">
    <property type="entry name" value="Ipi1_N"/>
    <property type="match status" value="1"/>
</dbReference>
<comment type="caution">
    <text evidence="6">The sequence shown here is derived from an EMBL/GenBank/DDBJ whole genome shotgun (WGS) entry which is preliminary data.</text>
</comment>
<comment type="subcellular location">
    <subcellularLocation>
        <location evidence="1 3">Nucleus</location>
    </subcellularLocation>
</comment>
<evidence type="ECO:0000256" key="4">
    <source>
        <dbReference type="SAM" id="MobiDB-lite"/>
    </source>
</evidence>
<name>A0A086TB21_HAPC1</name>
<keyword evidence="3" id="KW-0690">Ribosome biogenesis</keyword>
<keyword evidence="3" id="KW-0698">rRNA processing</keyword>
<evidence type="ECO:0000259" key="5">
    <source>
        <dbReference type="Pfam" id="PF12333"/>
    </source>
</evidence>
<comment type="similarity">
    <text evidence="3">Belongs to the IPI1/TEX10 family.</text>
</comment>
<gene>
    <name evidence="6" type="ORF">ACRE_026060</name>
</gene>
<evidence type="ECO:0000256" key="3">
    <source>
        <dbReference type="RuleBase" id="RU368021"/>
    </source>
</evidence>
<evidence type="ECO:0000313" key="6">
    <source>
        <dbReference type="EMBL" id="KFH46553.1"/>
    </source>
</evidence>
<feature type="compositionally biased region" description="Basic residues" evidence="4">
    <location>
        <begin position="18"/>
        <end position="27"/>
    </location>
</feature>
<protein>
    <recommendedName>
        <fullName evidence="3">Pre-rRNA-processing protein</fullName>
    </recommendedName>
</protein>
<accession>A0A086TB21</accession>
<dbReference type="STRING" id="857340.A0A086TB21"/>
<comment type="function">
    <text evidence="3">Component of the RIX1 complex required for processing of ITS2 sequences from 35S pre-rRNA.</text>
</comment>
<proteinExistence type="inferred from homology"/>
<sequence length="345" mass="37746">MGSSARKKKEKQKDFQKPKFKVGKAKPKPSNFTDTSFKAKAIVMGQQSLSTTAPDAVQQFKHSFSLASSSKSDKQRQEALSYLTGQLSTEPPVNPVGTRTLLAKLLPLISDTSTPVRGQLLKLFRALPAEQVRHSVETAIMFIRAGMTHLSADVSNDSIGFLDWLLDVAGEDVVSCPGGWVKTLNTFSAMLGWTATSGQNGWSSGGRSGPVRGKTSLNQSRTIDTLVKFLRIGFEPEDSAPPEPEPFLKSIYRVPRDPNAYAYLNLTGPRRDEDGTMYGDRETRQQVFHRRFLEPISKGADAIKKEGGTSGRAAAGLDQFLHSPEGMGDYEPSGAVDMESLMDLW</sequence>
<feature type="region of interest" description="Disordered" evidence="4">
    <location>
        <begin position="1"/>
        <end position="33"/>
    </location>
</feature>
<comment type="subunit">
    <text evidence="3">Component of the RIX1 complex.</text>
</comment>
<dbReference type="GO" id="GO:0005634">
    <property type="term" value="C:nucleus"/>
    <property type="evidence" value="ECO:0007669"/>
    <property type="project" value="UniProtKB-SubCell"/>
</dbReference>
<dbReference type="HOGENOM" id="CLU_050252_2_0_1"/>
<evidence type="ECO:0000256" key="1">
    <source>
        <dbReference type="ARBA" id="ARBA00004123"/>
    </source>
</evidence>
<dbReference type="OrthoDB" id="361362at2759"/>
<keyword evidence="2 3" id="KW-0539">Nucleus</keyword>
<dbReference type="InterPro" id="IPR024679">
    <property type="entry name" value="Ipi1_N"/>
</dbReference>
<dbReference type="GO" id="GO:0006364">
    <property type="term" value="P:rRNA processing"/>
    <property type="evidence" value="ECO:0007669"/>
    <property type="project" value="UniProtKB-UniRule"/>
</dbReference>
<feature type="domain" description="Pre-rRNA-processing protein Ipi1 N-terminal" evidence="5">
    <location>
        <begin position="130"/>
        <end position="230"/>
    </location>
</feature>
<feature type="compositionally biased region" description="Basic residues" evidence="4">
    <location>
        <begin position="1"/>
        <end position="10"/>
    </location>
</feature>
<dbReference type="GO" id="GO:0120330">
    <property type="term" value="C:rixosome complex"/>
    <property type="evidence" value="ECO:0007669"/>
    <property type="project" value="UniProtKB-UniRule"/>
</dbReference>
<dbReference type="EMBL" id="JPKY01000018">
    <property type="protein sequence ID" value="KFH46553.1"/>
    <property type="molecule type" value="Genomic_DNA"/>
</dbReference>
<evidence type="ECO:0000256" key="2">
    <source>
        <dbReference type="ARBA" id="ARBA00023242"/>
    </source>
</evidence>
<dbReference type="Proteomes" id="UP000029964">
    <property type="component" value="Unassembled WGS sequence"/>
</dbReference>
<organism evidence="6 7">
    <name type="scientific">Hapsidospora chrysogenum (strain ATCC 11550 / CBS 779.69 / DSM 880 / IAM 14645 / JCM 23072 / IMI 49137)</name>
    <name type="common">Acremonium chrysogenum</name>
    <dbReference type="NCBI Taxonomy" id="857340"/>
    <lineage>
        <taxon>Eukaryota</taxon>
        <taxon>Fungi</taxon>
        <taxon>Dikarya</taxon>
        <taxon>Ascomycota</taxon>
        <taxon>Pezizomycotina</taxon>
        <taxon>Sordariomycetes</taxon>
        <taxon>Hypocreomycetidae</taxon>
        <taxon>Hypocreales</taxon>
        <taxon>Bionectriaceae</taxon>
        <taxon>Hapsidospora</taxon>
    </lineage>
</organism>
<dbReference type="PANTHER" id="PTHR16056:SF2">
    <property type="entry name" value="TESTIS-EXPRESSED PROTEIN 10"/>
    <property type="match status" value="1"/>
</dbReference>
<keyword evidence="7" id="KW-1185">Reference proteome</keyword>
<evidence type="ECO:0000313" key="7">
    <source>
        <dbReference type="Proteomes" id="UP000029964"/>
    </source>
</evidence>
<dbReference type="PANTHER" id="PTHR16056">
    <property type="entry name" value="REGULATOR OF MICROTUBULE DYNAMICS PROTEIN"/>
    <property type="match status" value="1"/>
</dbReference>